<accession>A0A699XAJ7</accession>
<feature type="non-terminal residue" evidence="2">
    <location>
        <position position="1"/>
    </location>
</feature>
<evidence type="ECO:0000256" key="1">
    <source>
        <dbReference type="SAM" id="MobiDB-lite"/>
    </source>
</evidence>
<reference evidence="2" key="1">
    <citation type="journal article" date="2019" name="Sci. Rep.">
        <title>Draft genome of Tanacetum cinerariifolium, the natural source of mosquito coil.</title>
        <authorList>
            <person name="Yamashiro T."/>
            <person name="Shiraishi A."/>
            <person name="Satake H."/>
            <person name="Nakayama K."/>
        </authorList>
    </citation>
    <scope>NUCLEOTIDE SEQUENCE</scope>
</reference>
<feature type="region of interest" description="Disordered" evidence="1">
    <location>
        <begin position="1"/>
        <end position="24"/>
    </location>
</feature>
<dbReference type="AlphaFoldDB" id="A0A699XAJ7"/>
<gene>
    <name evidence="2" type="ORF">Tci_928152</name>
</gene>
<sequence>SSIPCSPRCAITARPAKPRHADRPGAARWLRAARHRRGGGARWSAVGAGHQRPQRQGPGACRRLPAGGIPQGLSLYGGGAGT</sequence>
<dbReference type="EMBL" id="BKCJ011826286">
    <property type="protein sequence ID" value="GFD56183.1"/>
    <property type="molecule type" value="Genomic_DNA"/>
</dbReference>
<organism evidence="2">
    <name type="scientific">Tanacetum cinerariifolium</name>
    <name type="common">Dalmatian daisy</name>
    <name type="synonym">Chrysanthemum cinerariifolium</name>
    <dbReference type="NCBI Taxonomy" id="118510"/>
    <lineage>
        <taxon>Eukaryota</taxon>
        <taxon>Viridiplantae</taxon>
        <taxon>Streptophyta</taxon>
        <taxon>Embryophyta</taxon>
        <taxon>Tracheophyta</taxon>
        <taxon>Spermatophyta</taxon>
        <taxon>Magnoliopsida</taxon>
        <taxon>eudicotyledons</taxon>
        <taxon>Gunneridae</taxon>
        <taxon>Pentapetalae</taxon>
        <taxon>asterids</taxon>
        <taxon>campanulids</taxon>
        <taxon>Asterales</taxon>
        <taxon>Asteraceae</taxon>
        <taxon>Asteroideae</taxon>
        <taxon>Anthemideae</taxon>
        <taxon>Anthemidinae</taxon>
        <taxon>Tanacetum</taxon>
    </lineage>
</organism>
<evidence type="ECO:0000313" key="2">
    <source>
        <dbReference type="EMBL" id="GFD56183.1"/>
    </source>
</evidence>
<proteinExistence type="predicted"/>
<protein>
    <submittedName>
        <fullName evidence="2">Uncharacterized protein</fullName>
    </submittedName>
</protein>
<comment type="caution">
    <text evidence="2">The sequence shown here is derived from an EMBL/GenBank/DDBJ whole genome shotgun (WGS) entry which is preliminary data.</text>
</comment>
<feature type="region of interest" description="Disordered" evidence="1">
    <location>
        <begin position="37"/>
        <end position="60"/>
    </location>
</feature>
<name>A0A699XAJ7_TANCI</name>